<name>A0A6J6EAH0_9ZZZZ</name>
<dbReference type="InterPro" id="IPR038577">
    <property type="entry name" value="GT10-like_C_sf"/>
</dbReference>
<sequence>MKIFVEGVQTFFLNGLAATANNFGLEITNDKNSAELIIKVDPPKNTKIDNSRDVVILAEPEVVRPDLYSLKFLESTKYILPLGKYRANRLNLKYFINWPVELPKYKRAEKTKNQKIAIVNEHKFSSSARSKYGLRRAVVKHFETNFPGKLDLYGVEWKVNRQTEMKRRLFALRNHKSIASIDFTETFSDLWRTYKSCVSHMHQDCELLSEYTASICIENDNDYISEKVWKSLYAGCPVIYVGPDLVYDQNLKNCVIVANDNLDSIVRAFEKFDSGLFEEYSLKGLDFVHSINFEEYSLEAKTREFYSNLTSLLKI</sequence>
<reference evidence="1" key="1">
    <citation type="submission" date="2020-05" db="EMBL/GenBank/DDBJ databases">
        <authorList>
            <person name="Chiriac C."/>
            <person name="Salcher M."/>
            <person name="Ghai R."/>
            <person name="Kavagutti S V."/>
        </authorList>
    </citation>
    <scope>NUCLEOTIDE SEQUENCE</scope>
</reference>
<dbReference type="EMBL" id="CAEZTV010000003">
    <property type="protein sequence ID" value="CAB4572796.1"/>
    <property type="molecule type" value="Genomic_DNA"/>
</dbReference>
<protein>
    <submittedName>
        <fullName evidence="1">Unannotated protein</fullName>
    </submittedName>
</protein>
<dbReference type="SUPFAM" id="SSF53756">
    <property type="entry name" value="UDP-Glycosyltransferase/glycogen phosphorylase"/>
    <property type="match status" value="1"/>
</dbReference>
<organism evidence="1">
    <name type="scientific">freshwater metagenome</name>
    <dbReference type="NCBI Taxonomy" id="449393"/>
    <lineage>
        <taxon>unclassified sequences</taxon>
        <taxon>metagenomes</taxon>
        <taxon>ecological metagenomes</taxon>
    </lineage>
</organism>
<dbReference type="AlphaFoldDB" id="A0A6J6EAH0"/>
<proteinExistence type="predicted"/>
<accession>A0A6J6EAH0</accession>
<dbReference type="Gene3D" id="3.40.50.11660">
    <property type="entry name" value="Glycosyl transferase family 10, C-terminal domain"/>
    <property type="match status" value="1"/>
</dbReference>
<evidence type="ECO:0000313" key="1">
    <source>
        <dbReference type="EMBL" id="CAB4572796.1"/>
    </source>
</evidence>
<gene>
    <name evidence="1" type="ORF">UFOPK1747_00072</name>
</gene>